<feature type="compositionally biased region" description="Polar residues" evidence="1">
    <location>
        <begin position="133"/>
        <end position="146"/>
    </location>
</feature>
<evidence type="ECO:0000256" key="2">
    <source>
        <dbReference type="SAM" id="SignalP"/>
    </source>
</evidence>
<feature type="signal peptide" evidence="2">
    <location>
        <begin position="1"/>
        <end position="30"/>
    </location>
</feature>
<proteinExistence type="predicted"/>
<keyword evidence="5" id="KW-1185">Reference proteome</keyword>
<feature type="region of interest" description="Disordered" evidence="1">
    <location>
        <begin position="90"/>
        <end position="146"/>
    </location>
</feature>
<reference evidence="4 6" key="1">
    <citation type="submission" date="2020-06" db="EMBL/GenBank/DDBJ databases">
        <title>Description of novel acetic acid bacteria.</title>
        <authorList>
            <person name="Sombolestani A."/>
        </authorList>
    </citation>
    <scope>NUCLEOTIDE SEQUENCE [LARGE SCALE GENOMIC DNA]</scope>
    <source>
        <strain evidence="4 6">LMG 26838</strain>
    </source>
</reference>
<accession>A0A850NQU6</accession>
<dbReference type="EMBL" id="JACHXV010000001">
    <property type="protein sequence ID" value="MBB3172454.1"/>
    <property type="molecule type" value="Genomic_DNA"/>
</dbReference>
<dbReference type="EMBL" id="JABXXQ010000637">
    <property type="protein sequence ID" value="NVN32091.1"/>
    <property type="molecule type" value="Genomic_DNA"/>
</dbReference>
<dbReference type="Proteomes" id="UP000557688">
    <property type="component" value="Unassembled WGS sequence"/>
</dbReference>
<feature type="compositionally biased region" description="Low complexity" evidence="1">
    <location>
        <begin position="117"/>
        <end position="129"/>
    </location>
</feature>
<evidence type="ECO:0000313" key="5">
    <source>
        <dbReference type="Proteomes" id="UP000557688"/>
    </source>
</evidence>
<dbReference type="Proteomes" id="UP000565205">
    <property type="component" value="Unassembled WGS sequence"/>
</dbReference>
<organism evidence="4 6">
    <name type="scientific">Endobacter medicaginis</name>
    <dbReference type="NCBI Taxonomy" id="1181271"/>
    <lineage>
        <taxon>Bacteria</taxon>
        <taxon>Pseudomonadati</taxon>
        <taxon>Pseudomonadota</taxon>
        <taxon>Alphaproteobacteria</taxon>
        <taxon>Acetobacterales</taxon>
        <taxon>Acetobacteraceae</taxon>
        <taxon>Endobacter</taxon>
    </lineage>
</organism>
<reference evidence="3 5" key="2">
    <citation type="submission" date="2020-08" db="EMBL/GenBank/DDBJ databases">
        <title>Genomic Encyclopedia of Type Strains, Phase III (KMG-III): the genomes of soil and plant-associated and newly described type strains.</title>
        <authorList>
            <person name="Whitman W."/>
        </authorList>
    </citation>
    <scope>NUCLEOTIDE SEQUENCE [LARGE SCALE GENOMIC DNA]</scope>
    <source>
        <strain evidence="3 5">CECT 8088</strain>
    </source>
</reference>
<feature type="chain" id="PRO_5036418686" evidence="2">
    <location>
        <begin position="31"/>
        <end position="146"/>
    </location>
</feature>
<dbReference type="RefSeq" id="WP_176626795.1">
    <property type="nucleotide sequence ID" value="NZ_JABXXQ010000637.1"/>
</dbReference>
<evidence type="ECO:0000313" key="4">
    <source>
        <dbReference type="EMBL" id="NVN32091.1"/>
    </source>
</evidence>
<keyword evidence="2" id="KW-0732">Signal</keyword>
<gene>
    <name evidence="3" type="ORF">FHR90_000260</name>
    <name evidence="4" type="ORF">HUK83_17340</name>
</gene>
<name>A0A850NQU6_9PROT</name>
<sequence length="146" mass="14977">MSPPPKATRRLTPHWLASLAGLGLVSTAIAAPPGTTVRGADAAKVGADAPAPMEGSTENFTVHGQRHFVALPTYNSDVINKFEGGTYRGKQGWLNTSRYRPGSGRDANTDAAIGQFGSAYGSSSPSPGANLSAPGTLSPVQSGLNR</sequence>
<evidence type="ECO:0000256" key="1">
    <source>
        <dbReference type="SAM" id="MobiDB-lite"/>
    </source>
</evidence>
<evidence type="ECO:0000313" key="6">
    <source>
        <dbReference type="Proteomes" id="UP000565205"/>
    </source>
</evidence>
<protein>
    <submittedName>
        <fullName evidence="4">Uncharacterized protein</fullName>
    </submittedName>
</protein>
<evidence type="ECO:0000313" key="3">
    <source>
        <dbReference type="EMBL" id="MBB3172454.1"/>
    </source>
</evidence>
<comment type="caution">
    <text evidence="4">The sequence shown here is derived from an EMBL/GenBank/DDBJ whole genome shotgun (WGS) entry which is preliminary data.</text>
</comment>
<dbReference type="AlphaFoldDB" id="A0A850NQU6"/>